<sequence length="124" mass="12648">MSRIPGSPAPPVVAGAHHDVARQQNADAAVDIERLVGQVRIAGPENVVGLHLQAPLLPQRGLHVDLGEYAEALLDQHLAGPRHRLGIGQVNRDAALVVQRRPAGSPARAAGPGSAPGAAAASDA</sequence>
<accession>A0A511D5D7</accession>
<evidence type="ECO:0000313" key="2">
    <source>
        <dbReference type="EMBL" id="GEL18148.1"/>
    </source>
</evidence>
<protein>
    <submittedName>
        <fullName evidence="2">Uncharacterized protein</fullName>
    </submittedName>
</protein>
<name>A0A511D5D7_9PSEU</name>
<gene>
    <name evidence="2" type="ORF">PA7_19850</name>
</gene>
<feature type="region of interest" description="Disordered" evidence="1">
    <location>
        <begin position="100"/>
        <end position="124"/>
    </location>
</feature>
<proteinExistence type="predicted"/>
<organism evidence="2 3">
    <name type="scientific">Pseudonocardia asaccharolytica DSM 44247 = NBRC 16224</name>
    <dbReference type="NCBI Taxonomy" id="1123024"/>
    <lineage>
        <taxon>Bacteria</taxon>
        <taxon>Bacillati</taxon>
        <taxon>Actinomycetota</taxon>
        <taxon>Actinomycetes</taxon>
        <taxon>Pseudonocardiales</taxon>
        <taxon>Pseudonocardiaceae</taxon>
        <taxon>Pseudonocardia</taxon>
    </lineage>
</organism>
<dbReference type="Proteomes" id="UP000321328">
    <property type="component" value="Unassembled WGS sequence"/>
</dbReference>
<comment type="caution">
    <text evidence="2">The sequence shown here is derived from an EMBL/GenBank/DDBJ whole genome shotgun (WGS) entry which is preliminary data.</text>
</comment>
<dbReference type="AlphaFoldDB" id="A0A511D5D7"/>
<evidence type="ECO:0000313" key="3">
    <source>
        <dbReference type="Proteomes" id="UP000321328"/>
    </source>
</evidence>
<dbReference type="EMBL" id="BJVI01000016">
    <property type="protein sequence ID" value="GEL18148.1"/>
    <property type="molecule type" value="Genomic_DNA"/>
</dbReference>
<reference evidence="2 3" key="1">
    <citation type="submission" date="2019-07" db="EMBL/GenBank/DDBJ databases">
        <title>Whole genome shotgun sequence of Pseudonocardia asaccharolytica NBRC 16224.</title>
        <authorList>
            <person name="Hosoyama A."/>
            <person name="Uohara A."/>
            <person name="Ohji S."/>
            <person name="Ichikawa N."/>
        </authorList>
    </citation>
    <scope>NUCLEOTIDE SEQUENCE [LARGE SCALE GENOMIC DNA]</scope>
    <source>
        <strain evidence="2 3">NBRC 16224</strain>
    </source>
</reference>
<keyword evidence="3" id="KW-1185">Reference proteome</keyword>
<evidence type="ECO:0000256" key="1">
    <source>
        <dbReference type="SAM" id="MobiDB-lite"/>
    </source>
</evidence>